<dbReference type="Gene3D" id="3.40.1610.10">
    <property type="entry name" value="CV3147-like domain"/>
    <property type="match status" value="1"/>
</dbReference>
<protein>
    <recommendedName>
        <fullName evidence="5">DUF917 domain-containing protein</fullName>
    </recommendedName>
</protein>
<dbReference type="InterPro" id="IPR010318">
    <property type="entry name" value="S-Me-THD_N"/>
</dbReference>
<organism evidence="3 4">
    <name type="scientific">Bradyrhizobium sacchari</name>
    <dbReference type="NCBI Taxonomy" id="1399419"/>
    <lineage>
        <taxon>Bacteria</taxon>
        <taxon>Pseudomonadati</taxon>
        <taxon>Pseudomonadota</taxon>
        <taxon>Alphaproteobacteria</taxon>
        <taxon>Hyphomicrobiales</taxon>
        <taxon>Nitrobacteraceae</taxon>
        <taxon>Bradyrhizobium</taxon>
    </lineage>
</organism>
<accession>A0A560JJF8</accession>
<feature type="domain" description="S-Me-THD N-terminal" evidence="1">
    <location>
        <begin position="13"/>
        <end position="168"/>
    </location>
</feature>
<feature type="domain" description="S-Me-THD-like C-terminal" evidence="2">
    <location>
        <begin position="173"/>
        <end position="359"/>
    </location>
</feature>
<evidence type="ECO:0000259" key="1">
    <source>
        <dbReference type="Pfam" id="PF06032"/>
    </source>
</evidence>
<dbReference type="RefSeq" id="WP_080135820.1">
    <property type="nucleotide sequence ID" value="NZ_LWIG01000010.1"/>
</dbReference>
<gene>
    <name evidence="3" type="ORF">FBZ95_107118</name>
</gene>
<dbReference type="EMBL" id="VITW01000007">
    <property type="protein sequence ID" value="TWB71136.1"/>
    <property type="molecule type" value="Genomic_DNA"/>
</dbReference>
<evidence type="ECO:0000313" key="4">
    <source>
        <dbReference type="Proteomes" id="UP000315914"/>
    </source>
</evidence>
<sequence length="368" mass="39788">MSTVELKTISLEEIEALAVGAWILGTGGGGSPYLGLLNLRRLYAEGHRVQLMSPLDLDDEDWVAVVSNMGAPLVGQERLADSRNIARAVRMQEEINNIKFRAVMSVEIGGGNGVQALMAAAHLGIPVVDADCMGRAFPEAQMTSVAIGDLRPYPCTLYDPRGIEAVVTKVPSWKWMERASRKICVEMGSIASTSKAPRTGREVKDWGIHFTTTKAIRIGRAVQEANRRHENPIAALLATEGGKKLFTGKIVDVARRTTEGFLRGTAMVDGSDADRGTSLKLSFQNEWIVAWRDEEAIATSPDLICVLDSVNGHGIGTETIRYGQRVTVVALPAPPVLTSPRGLEFVGPRAFGYDLDFRSLFSPATVGA</sequence>
<dbReference type="Pfam" id="PF20906">
    <property type="entry name" value="S-Me-THD_C"/>
    <property type="match status" value="1"/>
</dbReference>
<dbReference type="Pfam" id="PF06032">
    <property type="entry name" value="S-Me-THD_N"/>
    <property type="match status" value="1"/>
</dbReference>
<dbReference type="SUPFAM" id="SSF160991">
    <property type="entry name" value="CV3147-like"/>
    <property type="match status" value="1"/>
</dbReference>
<dbReference type="OrthoDB" id="7441206at2"/>
<dbReference type="InterPro" id="IPR027479">
    <property type="entry name" value="S-Me-THD_N_sf"/>
</dbReference>
<dbReference type="Proteomes" id="UP000315914">
    <property type="component" value="Unassembled WGS sequence"/>
</dbReference>
<name>A0A560JJF8_9BRAD</name>
<proteinExistence type="predicted"/>
<dbReference type="AlphaFoldDB" id="A0A560JJF8"/>
<evidence type="ECO:0000313" key="3">
    <source>
        <dbReference type="EMBL" id="TWB71136.1"/>
    </source>
</evidence>
<dbReference type="Gene3D" id="2.40.390.10">
    <property type="entry name" value="CV3147-like"/>
    <property type="match status" value="1"/>
</dbReference>
<comment type="caution">
    <text evidence="3">The sequence shown here is derived from an EMBL/GenBank/DDBJ whole genome shotgun (WGS) entry which is preliminary data.</text>
</comment>
<dbReference type="InterPro" id="IPR024071">
    <property type="entry name" value="S-Me-THD_C_sf"/>
</dbReference>
<evidence type="ECO:0008006" key="5">
    <source>
        <dbReference type="Google" id="ProtNLM"/>
    </source>
</evidence>
<evidence type="ECO:0000259" key="2">
    <source>
        <dbReference type="Pfam" id="PF20906"/>
    </source>
</evidence>
<dbReference type="STRING" id="1399419.A5906_32485"/>
<reference evidence="3 4" key="1">
    <citation type="submission" date="2019-06" db="EMBL/GenBank/DDBJ databases">
        <title>Genomic Encyclopedia of Type Strains, Phase IV (KMG-V): Genome sequencing to study the core and pangenomes of soil and plant-associated prokaryotes.</title>
        <authorList>
            <person name="Whitman W."/>
        </authorList>
    </citation>
    <scope>NUCLEOTIDE SEQUENCE [LARGE SCALE GENOMIC DNA]</scope>
    <source>
        <strain evidence="3 4">BR 10556</strain>
    </source>
</reference>
<keyword evidence="4" id="KW-1185">Reference proteome</keyword>
<dbReference type="InterPro" id="IPR048350">
    <property type="entry name" value="S-Me-THD-like_C"/>
</dbReference>